<protein>
    <submittedName>
        <fullName evidence="1">Uncharacterized protein</fullName>
    </submittedName>
</protein>
<proteinExistence type="predicted"/>
<dbReference type="Proteomes" id="UP000807825">
    <property type="component" value="Unassembled WGS sequence"/>
</dbReference>
<evidence type="ECO:0000313" key="2">
    <source>
        <dbReference type="Proteomes" id="UP000807825"/>
    </source>
</evidence>
<reference evidence="1" key="1">
    <citation type="submission" date="2020-07" db="EMBL/GenBank/DDBJ databases">
        <title>Huge and variable diversity of episymbiotic CPR bacteria and DPANN archaea in groundwater ecosystems.</title>
        <authorList>
            <person name="He C.Y."/>
            <person name="Keren R."/>
            <person name="Whittaker M."/>
            <person name="Farag I.F."/>
            <person name="Doudna J."/>
            <person name="Cate J.H.D."/>
            <person name="Banfield J.F."/>
        </authorList>
    </citation>
    <scope>NUCLEOTIDE SEQUENCE</scope>
    <source>
        <strain evidence="1">NC_groundwater_1664_Pr3_B-0.1um_52_9</strain>
    </source>
</reference>
<dbReference type="EMBL" id="JACRDE010000176">
    <property type="protein sequence ID" value="MBI5249059.1"/>
    <property type="molecule type" value="Genomic_DNA"/>
</dbReference>
<gene>
    <name evidence="1" type="ORF">HY912_06150</name>
</gene>
<name>A0A9D6Z2Q5_9BACT</name>
<organism evidence="1 2">
    <name type="scientific">Desulfomonile tiedjei</name>
    <dbReference type="NCBI Taxonomy" id="2358"/>
    <lineage>
        <taxon>Bacteria</taxon>
        <taxon>Pseudomonadati</taxon>
        <taxon>Thermodesulfobacteriota</taxon>
        <taxon>Desulfomonilia</taxon>
        <taxon>Desulfomonilales</taxon>
        <taxon>Desulfomonilaceae</taxon>
        <taxon>Desulfomonile</taxon>
    </lineage>
</organism>
<accession>A0A9D6Z2Q5</accession>
<comment type="caution">
    <text evidence="1">The sequence shown here is derived from an EMBL/GenBank/DDBJ whole genome shotgun (WGS) entry which is preliminary data.</text>
</comment>
<dbReference type="AlphaFoldDB" id="A0A9D6Z2Q5"/>
<sequence>MSFSPLTDEMCILCGERQAALPKDRATLCSECYEKSEALFDEEMRRVELIRTIRGIDVELYDIKHPKSTEEKNHCGQVIIIKAGQGFEVKICLRSDAVDWMTRLADEGSGFESQDTRLDALIGNVMLLIESWGGGPHYMDILYVGKVVSTEGEI</sequence>
<evidence type="ECO:0000313" key="1">
    <source>
        <dbReference type="EMBL" id="MBI5249059.1"/>
    </source>
</evidence>